<proteinExistence type="predicted"/>
<evidence type="ECO:0008006" key="4">
    <source>
        <dbReference type="Google" id="ProtNLM"/>
    </source>
</evidence>
<comment type="caution">
    <text evidence="2">The sequence shown here is derived from an EMBL/GenBank/DDBJ whole genome shotgun (WGS) entry which is preliminary data.</text>
</comment>
<dbReference type="Proteomes" id="UP001500742">
    <property type="component" value="Unassembled WGS sequence"/>
</dbReference>
<gene>
    <name evidence="2" type="ORF">GCM10022210_49220</name>
</gene>
<keyword evidence="3" id="KW-1185">Reference proteome</keyword>
<dbReference type="EMBL" id="BAAAZC010000031">
    <property type="protein sequence ID" value="GAA3989941.1"/>
    <property type="molecule type" value="Genomic_DNA"/>
</dbReference>
<reference evidence="3" key="1">
    <citation type="journal article" date="2019" name="Int. J. Syst. Evol. Microbiol.">
        <title>The Global Catalogue of Microorganisms (GCM) 10K type strain sequencing project: providing services to taxonomists for standard genome sequencing and annotation.</title>
        <authorList>
            <consortium name="The Broad Institute Genomics Platform"/>
            <consortium name="The Broad Institute Genome Sequencing Center for Infectious Disease"/>
            <person name="Wu L."/>
            <person name="Ma J."/>
        </authorList>
    </citation>
    <scope>NUCLEOTIDE SEQUENCE [LARGE SCALE GENOMIC DNA]</scope>
    <source>
        <strain evidence="3">JCM 16601</strain>
    </source>
</reference>
<dbReference type="RefSeq" id="WP_259086831.1">
    <property type="nucleotide sequence ID" value="NZ_BAAAZC010000031.1"/>
</dbReference>
<accession>A0ABP7QYG9</accession>
<keyword evidence="1" id="KW-0732">Signal</keyword>
<protein>
    <recommendedName>
        <fullName evidence="4">Adhesin domain-containing protein</fullName>
    </recommendedName>
</protein>
<evidence type="ECO:0000256" key="1">
    <source>
        <dbReference type="SAM" id="SignalP"/>
    </source>
</evidence>
<name>A0ABP7QYG9_9SPHI</name>
<feature type="signal peptide" evidence="1">
    <location>
        <begin position="1"/>
        <end position="20"/>
    </location>
</feature>
<feature type="chain" id="PRO_5046298245" description="Adhesin domain-containing protein" evidence="1">
    <location>
        <begin position="21"/>
        <end position="259"/>
    </location>
</feature>
<evidence type="ECO:0000313" key="3">
    <source>
        <dbReference type="Proteomes" id="UP001500742"/>
    </source>
</evidence>
<evidence type="ECO:0000313" key="2">
    <source>
        <dbReference type="EMBL" id="GAA3989941.1"/>
    </source>
</evidence>
<organism evidence="2 3">
    <name type="scientific">Mucilaginibacter dorajii</name>
    <dbReference type="NCBI Taxonomy" id="692994"/>
    <lineage>
        <taxon>Bacteria</taxon>
        <taxon>Pseudomonadati</taxon>
        <taxon>Bacteroidota</taxon>
        <taxon>Sphingobacteriia</taxon>
        <taxon>Sphingobacteriales</taxon>
        <taxon>Sphingobacteriaceae</taxon>
        <taxon>Mucilaginibacter</taxon>
    </lineage>
</organism>
<sequence>MKKIITLFALLSFNICIAHGQDQPKKLKINIDKQKNLVVFTGDVSVDFEEYAGDDLLVEPVKDISIKDGHAEGLTPIKLNNQPGDSLNYKLSYGNNNDLRIRITGNCKHLHIKVPNNLFLLTIEATSFLPNSELSVQNIKSQFIIHALMKVIRVSHVSGPFSIHSDSGKIILNDILWGANVSWNLHPTPPQLDYPYMISSNKSDVDISFPKNQELNIVSKAANGKVYSDLDPKNTKQTEGKPEVYLSSDFGNIYLRQQR</sequence>